<organism evidence="2 3">
    <name type="scientific">Mucuna pruriens</name>
    <name type="common">Velvet bean</name>
    <name type="synonym">Dolichos pruriens</name>
    <dbReference type="NCBI Taxonomy" id="157652"/>
    <lineage>
        <taxon>Eukaryota</taxon>
        <taxon>Viridiplantae</taxon>
        <taxon>Streptophyta</taxon>
        <taxon>Embryophyta</taxon>
        <taxon>Tracheophyta</taxon>
        <taxon>Spermatophyta</taxon>
        <taxon>Magnoliopsida</taxon>
        <taxon>eudicotyledons</taxon>
        <taxon>Gunneridae</taxon>
        <taxon>Pentapetalae</taxon>
        <taxon>rosids</taxon>
        <taxon>fabids</taxon>
        <taxon>Fabales</taxon>
        <taxon>Fabaceae</taxon>
        <taxon>Papilionoideae</taxon>
        <taxon>50 kb inversion clade</taxon>
        <taxon>NPAAA clade</taxon>
        <taxon>indigoferoid/millettioid clade</taxon>
        <taxon>Phaseoleae</taxon>
        <taxon>Mucuna</taxon>
    </lineage>
</organism>
<sequence>MVHGTSVVSLSIKEVQVRDWEANELNPMKNNDRTLKELATPNVVKTPQALKRISCGPAKALRSSTEGPRPMPSRPGPTSNNSLNNSPLRNGPVASLTLAIQHRGHLGTS</sequence>
<keyword evidence="3" id="KW-1185">Reference proteome</keyword>
<feature type="compositionally biased region" description="Low complexity" evidence="1">
    <location>
        <begin position="76"/>
        <end position="92"/>
    </location>
</feature>
<evidence type="ECO:0000313" key="3">
    <source>
        <dbReference type="Proteomes" id="UP000257109"/>
    </source>
</evidence>
<feature type="region of interest" description="Disordered" evidence="1">
    <location>
        <begin position="47"/>
        <end position="109"/>
    </location>
</feature>
<feature type="non-terminal residue" evidence="2">
    <location>
        <position position="1"/>
    </location>
</feature>
<dbReference type="AlphaFoldDB" id="A0A371FQV3"/>
<name>A0A371FQV3_MUCPR</name>
<dbReference type="Proteomes" id="UP000257109">
    <property type="component" value="Unassembled WGS sequence"/>
</dbReference>
<protein>
    <submittedName>
        <fullName evidence="2">Uncharacterized protein</fullName>
    </submittedName>
</protein>
<accession>A0A371FQV3</accession>
<evidence type="ECO:0000256" key="1">
    <source>
        <dbReference type="SAM" id="MobiDB-lite"/>
    </source>
</evidence>
<comment type="caution">
    <text evidence="2">The sequence shown here is derived from an EMBL/GenBank/DDBJ whole genome shotgun (WGS) entry which is preliminary data.</text>
</comment>
<proteinExistence type="predicted"/>
<evidence type="ECO:0000313" key="2">
    <source>
        <dbReference type="EMBL" id="RDX80688.1"/>
    </source>
</evidence>
<reference evidence="2" key="1">
    <citation type="submission" date="2018-05" db="EMBL/GenBank/DDBJ databases">
        <title>Draft genome of Mucuna pruriens seed.</title>
        <authorList>
            <person name="Nnadi N.E."/>
            <person name="Vos R."/>
            <person name="Hasami M.H."/>
            <person name="Devisetty U.K."/>
            <person name="Aguiy J.C."/>
        </authorList>
    </citation>
    <scope>NUCLEOTIDE SEQUENCE [LARGE SCALE GENOMIC DNA]</scope>
    <source>
        <strain evidence="2">JCA_2017</strain>
    </source>
</reference>
<dbReference type="EMBL" id="QJKJ01008139">
    <property type="protein sequence ID" value="RDX80688.1"/>
    <property type="molecule type" value="Genomic_DNA"/>
</dbReference>
<gene>
    <name evidence="2" type="ORF">CR513_38736</name>
</gene>